<evidence type="ECO:0000313" key="1">
    <source>
        <dbReference type="EMBL" id="KAE8163245.1"/>
    </source>
</evidence>
<reference evidence="1 2" key="1">
    <citation type="submission" date="2019-04" db="EMBL/GenBank/DDBJ databases">
        <title>Friends and foes A comparative genomics study of 23 Aspergillus species from section Flavi.</title>
        <authorList>
            <consortium name="DOE Joint Genome Institute"/>
            <person name="Kjaerbolling I."/>
            <person name="Vesth T."/>
            <person name="Frisvad J.C."/>
            <person name="Nybo J.L."/>
            <person name="Theobald S."/>
            <person name="Kildgaard S."/>
            <person name="Isbrandt T."/>
            <person name="Kuo A."/>
            <person name="Sato A."/>
            <person name="Lyhne E.K."/>
            <person name="Kogle M.E."/>
            <person name="Wiebenga A."/>
            <person name="Kun R.S."/>
            <person name="Lubbers R.J."/>
            <person name="Makela M.R."/>
            <person name="Barry K."/>
            <person name="Chovatia M."/>
            <person name="Clum A."/>
            <person name="Daum C."/>
            <person name="Haridas S."/>
            <person name="He G."/>
            <person name="LaButti K."/>
            <person name="Lipzen A."/>
            <person name="Mondo S."/>
            <person name="Riley R."/>
            <person name="Salamov A."/>
            <person name="Simmons B.A."/>
            <person name="Magnuson J.K."/>
            <person name="Henrissat B."/>
            <person name="Mortensen U.H."/>
            <person name="Larsen T.O."/>
            <person name="Devries R.P."/>
            <person name="Grigoriev I.V."/>
            <person name="Machida M."/>
            <person name="Baker S.E."/>
            <person name="Andersen M.R."/>
        </authorList>
    </citation>
    <scope>NUCLEOTIDE SEQUENCE [LARGE SCALE GENOMIC DNA]</scope>
    <source>
        <strain evidence="1 2">CBS 117626</strain>
    </source>
</reference>
<sequence length="195" mass="21279">MVSGPCGVQPRLKITRRGVFSLRAECQGGPQRSWGALTAFSCLHTIGSTPTAIALGSSTIFVRSSVHSSRALAGVRSFVPGQINLLELLRQASRERCHPEVSCAMAIGPSLIGTVVHGPVEVGDDSDLKSSKRCGGPDEPSFSALFNHDSPHMLHELMSPLDWDIFRSDSCHHGHIYLKCKLLTFFVERERERVS</sequence>
<protein>
    <submittedName>
        <fullName evidence="1">Uncharacterized protein</fullName>
    </submittedName>
</protein>
<dbReference type="EMBL" id="ML738619">
    <property type="protein sequence ID" value="KAE8163245.1"/>
    <property type="molecule type" value="Genomic_DNA"/>
</dbReference>
<evidence type="ECO:0000313" key="2">
    <source>
        <dbReference type="Proteomes" id="UP000326950"/>
    </source>
</evidence>
<dbReference type="OrthoDB" id="10619691at2759"/>
<proteinExistence type="predicted"/>
<accession>A0A5N6UX50</accession>
<dbReference type="AlphaFoldDB" id="A0A5N6UX50"/>
<gene>
    <name evidence="1" type="ORF">BDV40DRAFT_263172</name>
</gene>
<name>A0A5N6UX50_ASPTM</name>
<dbReference type="Proteomes" id="UP000326950">
    <property type="component" value="Unassembled WGS sequence"/>
</dbReference>
<feature type="non-terminal residue" evidence="1">
    <location>
        <position position="195"/>
    </location>
</feature>
<keyword evidence="2" id="KW-1185">Reference proteome</keyword>
<organism evidence="1 2">
    <name type="scientific">Aspergillus tamarii</name>
    <dbReference type="NCBI Taxonomy" id="41984"/>
    <lineage>
        <taxon>Eukaryota</taxon>
        <taxon>Fungi</taxon>
        <taxon>Dikarya</taxon>
        <taxon>Ascomycota</taxon>
        <taxon>Pezizomycotina</taxon>
        <taxon>Eurotiomycetes</taxon>
        <taxon>Eurotiomycetidae</taxon>
        <taxon>Eurotiales</taxon>
        <taxon>Aspergillaceae</taxon>
        <taxon>Aspergillus</taxon>
        <taxon>Aspergillus subgen. Circumdati</taxon>
    </lineage>
</organism>